<sequence>MAWSTVCAGTGYDAVVMPELMARQVLPLLVHRRSRVRLGWIGVTPRLWWWPVPPGSDEGLAWPQDCYLPAGTVLPLSISGHSVPPFVWLRRDEREPFTHPVVLSAVLSHVARTAPAASGRAR</sequence>
<dbReference type="STRING" id="910347.SAMN05421773_12262"/>
<reference evidence="1 2" key="1">
    <citation type="submission" date="2016-10" db="EMBL/GenBank/DDBJ databases">
        <authorList>
            <person name="de Groot N.N."/>
        </authorList>
    </citation>
    <scope>NUCLEOTIDE SEQUENCE [LARGE SCALE GENOMIC DNA]</scope>
    <source>
        <strain evidence="1 2">CGMCC 4.5739</strain>
    </source>
</reference>
<accession>A0A1I1U8V8</accession>
<protein>
    <submittedName>
        <fullName evidence="1">Uncharacterized protein</fullName>
    </submittedName>
</protein>
<keyword evidence="2" id="KW-1185">Reference proteome</keyword>
<name>A0A1I1U8V8_9ACTN</name>
<organism evidence="1 2">
    <name type="scientific">Streptomyces aidingensis</name>
    <dbReference type="NCBI Taxonomy" id="910347"/>
    <lineage>
        <taxon>Bacteria</taxon>
        <taxon>Bacillati</taxon>
        <taxon>Actinomycetota</taxon>
        <taxon>Actinomycetes</taxon>
        <taxon>Kitasatosporales</taxon>
        <taxon>Streptomycetaceae</taxon>
        <taxon>Streptomyces</taxon>
    </lineage>
</organism>
<evidence type="ECO:0000313" key="2">
    <source>
        <dbReference type="Proteomes" id="UP000199207"/>
    </source>
</evidence>
<gene>
    <name evidence="1" type="ORF">SAMN05421773_12262</name>
</gene>
<dbReference type="RefSeq" id="WP_139238456.1">
    <property type="nucleotide sequence ID" value="NZ_FOLM01000022.1"/>
</dbReference>
<dbReference type="Proteomes" id="UP000199207">
    <property type="component" value="Unassembled WGS sequence"/>
</dbReference>
<dbReference type="EMBL" id="FOLM01000022">
    <property type="protein sequence ID" value="SFD65163.1"/>
    <property type="molecule type" value="Genomic_DNA"/>
</dbReference>
<evidence type="ECO:0000313" key="1">
    <source>
        <dbReference type="EMBL" id="SFD65163.1"/>
    </source>
</evidence>
<proteinExistence type="predicted"/>
<dbReference type="OrthoDB" id="4280080at2"/>
<dbReference type="AlphaFoldDB" id="A0A1I1U8V8"/>